<dbReference type="Pfam" id="PF07730">
    <property type="entry name" value="HisKA_3"/>
    <property type="match status" value="1"/>
</dbReference>
<dbReference type="AlphaFoldDB" id="A0A4Q7YFA4"/>
<dbReference type="Pfam" id="PF02518">
    <property type="entry name" value="HATPase_c"/>
    <property type="match status" value="1"/>
</dbReference>
<keyword evidence="4" id="KW-0812">Transmembrane</keyword>
<dbReference type="InterPro" id="IPR036890">
    <property type="entry name" value="HATPase_C_sf"/>
</dbReference>
<dbReference type="InterPro" id="IPR011712">
    <property type="entry name" value="Sig_transdc_His_kin_sub3_dim/P"/>
</dbReference>
<dbReference type="SUPFAM" id="SSF55874">
    <property type="entry name" value="ATPase domain of HSP90 chaperone/DNA topoisomerase II/histidine kinase"/>
    <property type="match status" value="1"/>
</dbReference>
<evidence type="ECO:0000313" key="9">
    <source>
        <dbReference type="Proteomes" id="UP000292958"/>
    </source>
</evidence>
<evidence type="ECO:0000256" key="2">
    <source>
        <dbReference type="ARBA" id="ARBA00022777"/>
    </source>
</evidence>
<sequence>MTRETFFRCRYWIMASALFVIILSALLVYFLRRDRVAFPYQDSFKSNKAAEWTPLGGAWQIDNGAVYNRSDEGGAKLVSGSPNWTDYQLSAELKLIGHEGDVGVIVRSGDEERGVDSYKGYYVGLRSADSALVIGRADHGWMEGQPVPMKGGVQIGVWYRLRIVVLGCRIGAEAINIETGQTSWGAFSDEPCIARGRIGLRSKATGGAWRNVSVTATSESAWREIRFRSQFLEQPNYPGRESDYSSMRERYFQHTYLPVRSYQPDNTAQFIGGSEHSTAKQISPIGDVRTTPLNNEPVTVRGVVTLTSPMFVQDQTGSIAVQLSKTIELNLGDEVEISGKRVDSGFTRRLVPDQVRLLWDRTLVVPISITSTEAASGVFDASLVELRGKLRSKSFDHMGNITLQLYDSAQTFSATVHGGLSMQTYEKWEPGSDLSIRGICTILPPADRTDVAFTILMRAVDDVQVLAGPPWWNGRQLIRVACVSMAMLACGIYLFIRLERWKMHAIINERERLAHDMHDTLAQSFAGVGFHLQGLYNRMRIGTADRSDVIEMLHRAYEMVSHSHREASACIAALHPDADEGGDVLFALDRCAREMLDDDRRDSKVFPVRFVREGTPRSLSMPVRDAIFHIGREAITNMLRHSHATDMELELRYQAEGVVLNMRDNGIGFVYDPAVSGFGLRTMQRRCAKVRAQIGITSAPGLGTQITVQVPYGFGPRSIDWVRSLRIRMPHRAS</sequence>
<keyword evidence="4" id="KW-0472">Membrane</keyword>
<proteinExistence type="predicted"/>
<evidence type="ECO:0000259" key="5">
    <source>
        <dbReference type="Pfam" id="PF02518"/>
    </source>
</evidence>
<evidence type="ECO:0000256" key="1">
    <source>
        <dbReference type="ARBA" id="ARBA00022679"/>
    </source>
</evidence>
<dbReference type="OrthoDB" id="103958at2"/>
<dbReference type="PANTHER" id="PTHR24421:SF62">
    <property type="entry name" value="SENSORY TRANSDUCTION HISTIDINE KINASE"/>
    <property type="match status" value="1"/>
</dbReference>
<evidence type="ECO:0000259" key="7">
    <source>
        <dbReference type="Pfam" id="PF07730"/>
    </source>
</evidence>
<organism evidence="8 9">
    <name type="scientific">Edaphobacter modestus</name>
    <dbReference type="NCBI Taxonomy" id="388466"/>
    <lineage>
        <taxon>Bacteria</taxon>
        <taxon>Pseudomonadati</taxon>
        <taxon>Acidobacteriota</taxon>
        <taxon>Terriglobia</taxon>
        <taxon>Terriglobales</taxon>
        <taxon>Acidobacteriaceae</taxon>
        <taxon>Edaphobacter</taxon>
    </lineage>
</organism>
<keyword evidence="3" id="KW-0902">Two-component regulatory system</keyword>
<dbReference type="InterPro" id="IPR050482">
    <property type="entry name" value="Sensor_HK_TwoCompSys"/>
</dbReference>
<dbReference type="GO" id="GO:0046983">
    <property type="term" value="F:protein dimerization activity"/>
    <property type="evidence" value="ECO:0007669"/>
    <property type="project" value="InterPro"/>
</dbReference>
<evidence type="ECO:0000259" key="6">
    <source>
        <dbReference type="Pfam" id="PF06439"/>
    </source>
</evidence>
<evidence type="ECO:0000256" key="4">
    <source>
        <dbReference type="SAM" id="Phobius"/>
    </source>
</evidence>
<name>A0A4Q7YFA4_9BACT</name>
<gene>
    <name evidence="8" type="ORF">BDD14_5768</name>
</gene>
<dbReference type="GO" id="GO:0016020">
    <property type="term" value="C:membrane"/>
    <property type="evidence" value="ECO:0007669"/>
    <property type="project" value="InterPro"/>
</dbReference>
<keyword evidence="9" id="KW-1185">Reference proteome</keyword>
<feature type="domain" description="Histidine kinase/HSP90-like ATPase" evidence="5">
    <location>
        <begin position="625"/>
        <end position="712"/>
    </location>
</feature>
<dbReference type="InterPro" id="IPR010496">
    <property type="entry name" value="AL/BT2_dom"/>
</dbReference>
<keyword evidence="2" id="KW-0418">Kinase</keyword>
<dbReference type="CDD" id="cd16917">
    <property type="entry name" value="HATPase_UhpB-NarQ-NarX-like"/>
    <property type="match status" value="1"/>
</dbReference>
<dbReference type="EMBL" id="SHKW01000002">
    <property type="protein sequence ID" value="RZU35678.1"/>
    <property type="molecule type" value="Genomic_DNA"/>
</dbReference>
<reference evidence="8 9" key="1">
    <citation type="submission" date="2019-02" db="EMBL/GenBank/DDBJ databases">
        <title>Genomic Encyclopedia of Archaeal and Bacterial Type Strains, Phase II (KMG-II): from individual species to whole genera.</title>
        <authorList>
            <person name="Goeker M."/>
        </authorList>
    </citation>
    <scope>NUCLEOTIDE SEQUENCE [LARGE SCALE GENOMIC DNA]</scope>
    <source>
        <strain evidence="8 9">DSM 18101</strain>
    </source>
</reference>
<dbReference type="Pfam" id="PF06439">
    <property type="entry name" value="3keto-disac_hyd"/>
    <property type="match status" value="1"/>
</dbReference>
<dbReference type="GO" id="GO:0016787">
    <property type="term" value="F:hydrolase activity"/>
    <property type="evidence" value="ECO:0007669"/>
    <property type="project" value="InterPro"/>
</dbReference>
<dbReference type="Gene3D" id="1.20.5.1930">
    <property type="match status" value="1"/>
</dbReference>
<dbReference type="PANTHER" id="PTHR24421">
    <property type="entry name" value="NITRATE/NITRITE SENSOR PROTEIN NARX-RELATED"/>
    <property type="match status" value="1"/>
</dbReference>
<feature type="transmembrane region" description="Helical" evidence="4">
    <location>
        <begin position="12"/>
        <end position="31"/>
    </location>
</feature>
<keyword evidence="4" id="KW-1133">Transmembrane helix</keyword>
<accession>A0A4Q7YFA4</accession>
<evidence type="ECO:0000256" key="3">
    <source>
        <dbReference type="ARBA" id="ARBA00023012"/>
    </source>
</evidence>
<dbReference type="InterPro" id="IPR003594">
    <property type="entry name" value="HATPase_dom"/>
</dbReference>
<protein>
    <submittedName>
        <fullName evidence="8">Uncharacterized protein DUF1080</fullName>
    </submittedName>
</protein>
<dbReference type="Gene3D" id="2.60.120.560">
    <property type="entry name" value="Exo-inulinase, domain 1"/>
    <property type="match status" value="1"/>
</dbReference>
<feature type="domain" description="Signal transduction histidine kinase subgroup 3 dimerisation and phosphoacceptor" evidence="7">
    <location>
        <begin position="509"/>
        <end position="578"/>
    </location>
</feature>
<dbReference type="Proteomes" id="UP000292958">
    <property type="component" value="Unassembled WGS sequence"/>
</dbReference>
<dbReference type="Gene3D" id="3.30.565.10">
    <property type="entry name" value="Histidine kinase-like ATPase, C-terminal domain"/>
    <property type="match status" value="1"/>
</dbReference>
<keyword evidence="1" id="KW-0808">Transferase</keyword>
<comment type="caution">
    <text evidence="8">The sequence shown here is derived from an EMBL/GenBank/DDBJ whole genome shotgun (WGS) entry which is preliminary data.</text>
</comment>
<evidence type="ECO:0000313" key="8">
    <source>
        <dbReference type="EMBL" id="RZU35678.1"/>
    </source>
</evidence>
<feature type="domain" description="3-keto-alpha-glucoside-1,2-lyase/3-keto-2-hydroxy-glucal hydratase" evidence="6">
    <location>
        <begin position="46"/>
        <end position="214"/>
    </location>
</feature>
<dbReference type="GO" id="GO:0000155">
    <property type="term" value="F:phosphorelay sensor kinase activity"/>
    <property type="evidence" value="ECO:0007669"/>
    <property type="project" value="InterPro"/>
</dbReference>